<evidence type="ECO:0000313" key="3">
    <source>
        <dbReference type="EMBL" id="CDO07456.1"/>
    </source>
</evidence>
<dbReference type="Pfam" id="PF00535">
    <property type="entry name" value="Glycos_transf_2"/>
    <property type="match status" value="1"/>
</dbReference>
<evidence type="ECO:0000259" key="2">
    <source>
        <dbReference type="Pfam" id="PF00535"/>
    </source>
</evidence>
<dbReference type="RefSeq" id="WP_084172471.1">
    <property type="nucleotide sequence ID" value="NZ_CCBB010000001.1"/>
</dbReference>
<dbReference type="PANTHER" id="PTHR48090:SF7">
    <property type="entry name" value="RFBJ PROTEIN"/>
    <property type="match status" value="1"/>
</dbReference>
<dbReference type="eggNOG" id="COG1215">
    <property type="taxonomic scope" value="Bacteria"/>
</dbReference>
<feature type="domain" description="Glycosyltransferase 2-like" evidence="2">
    <location>
        <begin position="21"/>
        <end position="154"/>
    </location>
</feature>
<dbReference type="GO" id="GO:0016740">
    <property type="term" value="F:transferase activity"/>
    <property type="evidence" value="ECO:0007669"/>
    <property type="project" value="UniProtKB-KW"/>
</dbReference>
<dbReference type="InterPro" id="IPR001173">
    <property type="entry name" value="Glyco_trans_2-like"/>
</dbReference>
<accession>W9AXZ7</accession>
<dbReference type="AlphaFoldDB" id="W9AXZ7"/>
<dbReference type="InterPro" id="IPR050256">
    <property type="entry name" value="Glycosyltransferase_2"/>
</dbReference>
<organism evidence="3 4">
    <name type="scientific">Mycolicibacterium cosmeticum</name>
    <dbReference type="NCBI Taxonomy" id="258533"/>
    <lineage>
        <taxon>Bacteria</taxon>
        <taxon>Bacillati</taxon>
        <taxon>Actinomycetota</taxon>
        <taxon>Actinomycetes</taxon>
        <taxon>Mycobacteriales</taxon>
        <taxon>Mycobacteriaceae</taxon>
        <taxon>Mycolicibacterium</taxon>
    </lineage>
</organism>
<proteinExistence type="inferred from homology"/>
<dbReference type="OrthoDB" id="3177103at2"/>
<dbReference type="CDD" id="cd04179">
    <property type="entry name" value="DPM_DPG-synthase_like"/>
    <property type="match status" value="1"/>
</dbReference>
<comment type="caution">
    <text evidence="3">The sequence shown here is derived from an EMBL/GenBank/DDBJ whole genome shotgun (WGS) entry which is preliminary data.</text>
</comment>
<dbReference type="Gene3D" id="3.90.550.10">
    <property type="entry name" value="Spore Coat Polysaccharide Biosynthesis Protein SpsA, Chain A"/>
    <property type="match status" value="1"/>
</dbReference>
<reference evidence="3" key="1">
    <citation type="submission" date="2014-03" db="EMBL/GenBank/DDBJ databases">
        <title>Draft Genome Sequence of Mycobacterium cosmeticum DSM 44829.</title>
        <authorList>
            <person name="Croce O."/>
            <person name="Robert C."/>
            <person name="Raoult D."/>
            <person name="Drancourt M."/>
        </authorList>
    </citation>
    <scope>NUCLEOTIDE SEQUENCE [LARGE SCALE GENOMIC DNA]</scope>
    <source>
        <strain evidence="3">DSM 44829</strain>
    </source>
</reference>
<evidence type="ECO:0000313" key="4">
    <source>
        <dbReference type="Proteomes" id="UP000028870"/>
    </source>
</evidence>
<dbReference type="Proteomes" id="UP000028870">
    <property type="component" value="Unassembled WGS sequence"/>
</dbReference>
<keyword evidence="4" id="KW-1185">Reference proteome</keyword>
<keyword evidence="3" id="KW-0808">Transferase</keyword>
<sequence>MTGVAHIRDVVPHHLPRPRVSVVIPALNEERNLPLVAARMPLDVDEIVFVNGDSQDRTAEVARELWPDGVHIRQTRRGKGNALACGFAAATGDIIVMIDADGSTDPAEIPRFVGALLGGAEFAKGSRFIQGGGSADITRIRRFGNKRLNGLVNVLFTANYTDLCYGYNAFWRCCLDVMQLPDCATSQSQWGDGFEIETLINVRLAASGVKVAEVASYEASRVYGVSNLNAVGDGLRVLSTIRREFRRSRRHQEPQPGQVVVLAGVRAAHLRQGPSAAVQPAPPTVRYPL</sequence>
<dbReference type="EMBL" id="CCBB010000001">
    <property type="protein sequence ID" value="CDO07456.1"/>
    <property type="molecule type" value="Genomic_DNA"/>
</dbReference>
<dbReference type="InterPro" id="IPR029044">
    <property type="entry name" value="Nucleotide-diphossugar_trans"/>
</dbReference>
<reference evidence="3" key="2">
    <citation type="submission" date="2014-03" db="EMBL/GenBank/DDBJ databases">
        <authorList>
            <person name="Urmite Genomes"/>
        </authorList>
    </citation>
    <scope>NUCLEOTIDE SEQUENCE</scope>
    <source>
        <strain evidence="3">DSM 44829</strain>
    </source>
</reference>
<comment type="similarity">
    <text evidence="1">Belongs to the glycosyltransferase 2 family.</text>
</comment>
<dbReference type="STRING" id="258533.BN977_02263"/>
<dbReference type="SUPFAM" id="SSF53448">
    <property type="entry name" value="Nucleotide-diphospho-sugar transferases"/>
    <property type="match status" value="1"/>
</dbReference>
<gene>
    <name evidence="3" type="ORF">BN977_02263</name>
</gene>
<name>W9AXZ7_MYCCO</name>
<evidence type="ECO:0000256" key="1">
    <source>
        <dbReference type="ARBA" id="ARBA00006739"/>
    </source>
</evidence>
<dbReference type="PANTHER" id="PTHR48090">
    <property type="entry name" value="UNDECAPRENYL-PHOSPHATE 4-DEOXY-4-FORMAMIDO-L-ARABINOSE TRANSFERASE-RELATED"/>
    <property type="match status" value="1"/>
</dbReference>
<protein>
    <submittedName>
        <fullName evidence="3">Glycosyl transferase family protein</fullName>
    </submittedName>
</protein>